<accession>A0ABQ0T1U8</accession>
<evidence type="ECO:0000313" key="1">
    <source>
        <dbReference type="EMBL" id="GED56084.1"/>
    </source>
</evidence>
<organism evidence="1 2">
    <name type="scientific">Brevibacillus formosus</name>
    <dbReference type="NCBI Taxonomy" id="54913"/>
    <lineage>
        <taxon>Bacteria</taxon>
        <taxon>Bacillati</taxon>
        <taxon>Bacillota</taxon>
        <taxon>Bacilli</taxon>
        <taxon>Bacillales</taxon>
        <taxon>Paenibacillaceae</taxon>
        <taxon>Brevibacillus</taxon>
    </lineage>
</organism>
<sequence>MGTIILVYPFFPLCFVLVDKTPIDISATKASPKAQRSQVFKILLFTGGATCPI</sequence>
<name>A0ABQ0T1U8_9BACL</name>
<comment type="caution">
    <text evidence="1">The sequence shown here is derived from an EMBL/GenBank/DDBJ whole genome shotgun (WGS) entry which is preliminary data.</text>
</comment>
<evidence type="ECO:0000313" key="2">
    <source>
        <dbReference type="Proteomes" id="UP000319498"/>
    </source>
</evidence>
<protein>
    <submittedName>
        <fullName evidence="1">Uncharacterized protein</fullName>
    </submittedName>
</protein>
<gene>
    <name evidence="1" type="ORF">BFO01nite_02160</name>
</gene>
<proteinExistence type="predicted"/>
<keyword evidence="2" id="KW-1185">Reference proteome</keyword>
<dbReference type="Proteomes" id="UP000319498">
    <property type="component" value="Unassembled WGS sequence"/>
</dbReference>
<reference evidence="1 2" key="1">
    <citation type="submission" date="2019-06" db="EMBL/GenBank/DDBJ databases">
        <title>Whole genome shotgun sequence of Brevibacillus formosus NBRC 15716.</title>
        <authorList>
            <person name="Hosoyama A."/>
            <person name="Uohara A."/>
            <person name="Ohji S."/>
            <person name="Ichikawa N."/>
        </authorList>
    </citation>
    <scope>NUCLEOTIDE SEQUENCE [LARGE SCALE GENOMIC DNA]</scope>
    <source>
        <strain evidence="1 2">NBRC 15716</strain>
    </source>
</reference>
<dbReference type="EMBL" id="BJOL01000001">
    <property type="protein sequence ID" value="GED56084.1"/>
    <property type="molecule type" value="Genomic_DNA"/>
</dbReference>